<evidence type="ECO:0000256" key="3">
    <source>
        <dbReference type="ARBA" id="ARBA00023027"/>
    </source>
</evidence>
<dbReference type="InterPro" id="IPR006115">
    <property type="entry name" value="6PGDH_NADP-bd"/>
</dbReference>
<name>A0A8H9GI30_9MICO</name>
<sequence length="308" mass="31885">MSETSTNEAQGSPTSRVGVLGLGTMGRAIATRLLEAGFEVWVHNRTMARAEALVSAGARWAPSPEKLAGEVDLLVTLVADDGALRQVTTGEGGVLTGERPGLVYADMSTVSPEVSADVAAAAAAVGVPYVRAPLMGSTALVRTGQLGVLASGPGAGIDAFEEVFGAVGRRTFRLGEAEEARVMKLAVNTVIAQTTLAMSEALTLGGNAGLGWQQMLDVLADSPVASPLVRYKAVSLAARDFRVAFSTDMVVKDLRLALDVARRDGTVLPVTGLAHELFHAVSAAGRGADDLSSAVLLYERLSGRDQEA</sequence>
<comment type="caution">
    <text evidence="7">The sequence shown here is derived from an EMBL/GenBank/DDBJ whole genome shotgun (WGS) entry which is preliminary data.</text>
</comment>
<evidence type="ECO:0000256" key="1">
    <source>
        <dbReference type="ARBA" id="ARBA00009080"/>
    </source>
</evidence>
<dbReference type="InterPro" id="IPR029154">
    <property type="entry name" value="HIBADH-like_NADP-bd"/>
</dbReference>
<dbReference type="GO" id="GO:0051287">
    <property type="term" value="F:NAD binding"/>
    <property type="evidence" value="ECO:0007669"/>
    <property type="project" value="InterPro"/>
</dbReference>
<dbReference type="InterPro" id="IPR036291">
    <property type="entry name" value="NAD(P)-bd_dom_sf"/>
</dbReference>
<dbReference type="InterPro" id="IPR015815">
    <property type="entry name" value="HIBADH-related"/>
</dbReference>
<gene>
    <name evidence="7" type="ORF">GCM10010102_26060</name>
</gene>
<evidence type="ECO:0000259" key="6">
    <source>
        <dbReference type="Pfam" id="PF14833"/>
    </source>
</evidence>
<dbReference type="Pfam" id="PF14833">
    <property type="entry name" value="NAD_binding_11"/>
    <property type="match status" value="1"/>
</dbReference>
<reference evidence="7" key="1">
    <citation type="journal article" date="2014" name="Int. J. Syst. Evol. Microbiol.">
        <title>Complete genome sequence of Corynebacterium casei LMG S-19264T (=DSM 44701T), isolated from a smear-ripened cheese.</title>
        <authorList>
            <consortium name="US DOE Joint Genome Institute (JGI-PGF)"/>
            <person name="Walter F."/>
            <person name="Albersmeier A."/>
            <person name="Kalinowski J."/>
            <person name="Ruckert C."/>
        </authorList>
    </citation>
    <scope>NUCLEOTIDE SEQUENCE</scope>
    <source>
        <strain evidence="7">JCM 3051</strain>
    </source>
</reference>
<dbReference type="Proteomes" id="UP000655589">
    <property type="component" value="Unassembled WGS sequence"/>
</dbReference>
<dbReference type="GO" id="GO:0016491">
    <property type="term" value="F:oxidoreductase activity"/>
    <property type="evidence" value="ECO:0007669"/>
    <property type="project" value="UniProtKB-KW"/>
</dbReference>
<organism evidence="7 8">
    <name type="scientific">Promicromonospora citrea</name>
    <dbReference type="NCBI Taxonomy" id="43677"/>
    <lineage>
        <taxon>Bacteria</taxon>
        <taxon>Bacillati</taxon>
        <taxon>Actinomycetota</taxon>
        <taxon>Actinomycetes</taxon>
        <taxon>Micrococcales</taxon>
        <taxon>Promicromonosporaceae</taxon>
        <taxon>Promicromonospora</taxon>
    </lineage>
</organism>
<dbReference type="Gene3D" id="1.10.1040.10">
    <property type="entry name" value="N-(1-d-carboxylethyl)-l-norvaline Dehydrogenase, domain 2"/>
    <property type="match status" value="1"/>
</dbReference>
<keyword evidence="3" id="KW-0520">NAD</keyword>
<keyword evidence="8" id="KW-1185">Reference proteome</keyword>
<dbReference type="RefSeq" id="WP_171107581.1">
    <property type="nucleotide sequence ID" value="NZ_BMPT01000010.1"/>
</dbReference>
<dbReference type="EMBL" id="BMPT01000010">
    <property type="protein sequence ID" value="GGM29056.1"/>
    <property type="molecule type" value="Genomic_DNA"/>
</dbReference>
<dbReference type="AlphaFoldDB" id="A0A8H9GI30"/>
<dbReference type="Pfam" id="PF03446">
    <property type="entry name" value="NAD_binding_2"/>
    <property type="match status" value="1"/>
</dbReference>
<dbReference type="Gene3D" id="3.40.50.720">
    <property type="entry name" value="NAD(P)-binding Rossmann-like Domain"/>
    <property type="match status" value="1"/>
</dbReference>
<evidence type="ECO:0000313" key="7">
    <source>
        <dbReference type="EMBL" id="GGM29056.1"/>
    </source>
</evidence>
<accession>A0A8H9GI30</accession>
<evidence type="ECO:0000256" key="2">
    <source>
        <dbReference type="ARBA" id="ARBA00023002"/>
    </source>
</evidence>
<dbReference type="PANTHER" id="PTHR43580">
    <property type="entry name" value="OXIDOREDUCTASE GLYR1-RELATED"/>
    <property type="match status" value="1"/>
</dbReference>
<dbReference type="InterPro" id="IPR013328">
    <property type="entry name" value="6PGD_dom2"/>
</dbReference>
<evidence type="ECO:0000256" key="4">
    <source>
        <dbReference type="PIRSR" id="PIRSR000103-1"/>
    </source>
</evidence>
<proteinExistence type="inferred from homology"/>
<dbReference type="InterPro" id="IPR051265">
    <property type="entry name" value="HIBADH-related_NP60_sf"/>
</dbReference>
<feature type="domain" description="6-phosphogluconate dehydrogenase NADP-binding" evidence="5">
    <location>
        <begin position="16"/>
        <end position="173"/>
    </location>
</feature>
<reference evidence="7" key="2">
    <citation type="submission" date="2020-09" db="EMBL/GenBank/DDBJ databases">
        <authorList>
            <person name="Sun Q."/>
            <person name="Ohkuma M."/>
        </authorList>
    </citation>
    <scope>NUCLEOTIDE SEQUENCE</scope>
    <source>
        <strain evidence="7">JCM 3051</strain>
    </source>
</reference>
<protein>
    <submittedName>
        <fullName evidence="7">Tartronate semialdehyde reductase</fullName>
    </submittedName>
</protein>
<keyword evidence="2" id="KW-0560">Oxidoreductase</keyword>
<feature type="domain" description="3-hydroxyisobutyrate dehydrogenase-like NAD-binding" evidence="6">
    <location>
        <begin position="180"/>
        <end position="297"/>
    </location>
</feature>
<dbReference type="SUPFAM" id="SSF48179">
    <property type="entry name" value="6-phosphogluconate dehydrogenase C-terminal domain-like"/>
    <property type="match status" value="1"/>
</dbReference>
<dbReference type="PANTHER" id="PTHR43580:SF2">
    <property type="entry name" value="CYTOKINE-LIKE NUCLEAR FACTOR N-PAC"/>
    <property type="match status" value="1"/>
</dbReference>
<feature type="active site" evidence="4">
    <location>
        <position position="184"/>
    </location>
</feature>
<dbReference type="SUPFAM" id="SSF51735">
    <property type="entry name" value="NAD(P)-binding Rossmann-fold domains"/>
    <property type="match status" value="1"/>
</dbReference>
<comment type="similarity">
    <text evidence="1">Belongs to the HIBADH-related family.</text>
</comment>
<dbReference type="InterPro" id="IPR008927">
    <property type="entry name" value="6-PGluconate_DH-like_C_sf"/>
</dbReference>
<evidence type="ECO:0000313" key="8">
    <source>
        <dbReference type="Proteomes" id="UP000655589"/>
    </source>
</evidence>
<evidence type="ECO:0000259" key="5">
    <source>
        <dbReference type="Pfam" id="PF03446"/>
    </source>
</evidence>
<dbReference type="GO" id="GO:0050661">
    <property type="term" value="F:NADP binding"/>
    <property type="evidence" value="ECO:0007669"/>
    <property type="project" value="InterPro"/>
</dbReference>
<dbReference type="PIRSF" id="PIRSF000103">
    <property type="entry name" value="HIBADH"/>
    <property type="match status" value="1"/>
</dbReference>